<accession>B4DBG6</accession>
<dbReference type="Proteomes" id="UP000005824">
    <property type="component" value="Unassembled WGS sequence"/>
</dbReference>
<comment type="caution">
    <text evidence="2">The sequence shown here is derived from an EMBL/GenBank/DDBJ whole genome shotgun (WGS) entry which is preliminary data.</text>
</comment>
<evidence type="ECO:0008006" key="4">
    <source>
        <dbReference type="Google" id="ProtNLM"/>
    </source>
</evidence>
<reference evidence="2 3" key="1">
    <citation type="journal article" date="2011" name="J. Bacteriol.">
        <title>Genome sequence of Chthoniobacter flavus Ellin428, an aerobic heterotrophic soil bacterium.</title>
        <authorList>
            <person name="Kant R."/>
            <person name="van Passel M.W."/>
            <person name="Palva A."/>
            <person name="Lucas S."/>
            <person name="Lapidus A."/>
            <person name="Glavina Del Rio T."/>
            <person name="Dalin E."/>
            <person name="Tice H."/>
            <person name="Bruce D."/>
            <person name="Goodwin L."/>
            <person name="Pitluck S."/>
            <person name="Larimer F.W."/>
            <person name="Land M.L."/>
            <person name="Hauser L."/>
            <person name="Sangwan P."/>
            <person name="de Vos W.M."/>
            <person name="Janssen P.H."/>
            <person name="Smidt H."/>
        </authorList>
    </citation>
    <scope>NUCLEOTIDE SEQUENCE [LARGE SCALE GENOMIC DNA]</scope>
    <source>
        <strain evidence="2 3">Ellin428</strain>
    </source>
</reference>
<protein>
    <recommendedName>
        <fullName evidence="4">DUF5666 domain-containing protein</fullName>
    </recommendedName>
</protein>
<feature type="chain" id="PRO_5002803101" description="DUF5666 domain-containing protein" evidence="1">
    <location>
        <begin position="20"/>
        <end position="110"/>
    </location>
</feature>
<keyword evidence="1" id="KW-0732">Signal</keyword>
<proteinExistence type="predicted"/>
<feature type="signal peptide" evidence="1">
    <location>
        <begin position="1"/>
        <end position="19"/>
    </location>
</feature>
<keyword evidence="3" id="KW-1185">Reference proteome</keyword>
<evidence type="ECO:0000256" key="1">
    <source>
        <dbReference type="SAM" id="SignalP"/>
    </source>
</evidence>
<dbReference type="EMBL" id="ABVL01000037">
    <property type="protein sequence ID" value="EDY16256.1"/>
    <property type="molecule type" value="Genomic_DNA"/>
</dbReference>
<evidence type="ECO:0000313" key="3">
    <source>
        <dbReference type="Proteomes" id="UP000005824"/>
    </source>
</evidence>
<gene>
    <name evidence="2" type="ORF">CfE428DRAFT_6257</name>
</gene>
<evidence type="ECO:0000313" key="2">
    <source>
        <dbReference type="EMBL" id="EDY16256.1"/>
    </source>
</evidence>
<organism evidence="2 3">
    <name type="scientific">Chthoniobacter flavus Ellin428</name>
    <dbReference type="NCBI Taxonomy" id="497964"/>
    <lineage>
        <taxon>Bacteria</taxon>
        <taxon>Pseudomonadati</taxon>
        <taxon>Verrucomicrobiota</taxon>
        <taxon>Spartobacteria</taxon>
        <taxon>Chthoniobacterales</taxon>
        <taxon>Chthoniobacteraceae</taxon>
        <taxon>Chthoniobacter</taxon>
    </lineage>
</organism>
<dbReference type="RefSeq" id="WP_006983575.1">
    <property type="nucleotide sequence ID" value="NZ_ABVL01000037.1"/>
</dbReference>
<dbReference type="STRING" id="497964.CfE428DRAFT_6257"/>
<dbReference type="eggNOG" id="ENOG50348KT">
    <property type="taxonomic scope" value="Bacteria"/>
</dbReference>
<dbReference type="InParanoid" id="B4DBG6"/>
<name>B4DBG6_9BACT</name>
<sequence length="110" mass="11987">MKKALIPFLCTILASAAIAADVEKTTTTTTTTYGDGTISEYAPGKTFIVKEKSGPVTYHYGKKVTYVTHGGKVLTDEDVRTRVKVGVPVHVYYDTEGNERVISRVEVEGD</sequence>
<dbReference type="AlphaFoldDB" id="B4DBG6"/>